<feature type="chain" id="PRO_5044780987" evidence="1">
    <location>
        <begin position="21"/>
        <end position="220"/>
    </location>
</feature>
<keyword evidence="3" id="KW-1185">Reference proteome</keyword>
<keyword evidence="1" id="KW-0732">Signal</keyword>
<dbReference type="AlphaFoldDB" id="A0ABD2PLS0"/>
<protein>
    <submittedName>
        <fullName evidence="2">Uncharacterized protein</fullName>
    </submittedName>
</protein>
<dbReference type="EMBL" id="JBJKFK010005248">
    <property type="protein sequence ID" value="KAL3308429.1"/>
    <property type="molecule type" value="Genomic_DNA"/>
</dbReference>
<evidence type="ECO:0000256" key="1">
    <source>
        <dbReference type="SAM" id="SignalP"/>
    </source>
</evidence>
<comment type="caution">
    <text evidence="2">The sequence shown here is derived from an EMBL/GenBank/DDBJ whole genome shotgun (WGS) entry which is preliminary data.</text>
</comment>
<evidence type="ECO:0000313" key="3">
    <source>
        <dbReference type="Proteomes" id="UP001626550"/>
    </source>
</evidence>
<evidence type="ECO:0000313" key="2">
    <source>
        <dbReference type="EMBL" id="KAL3308429.1"/>
    </source>
</evidence>
<name>A0ABD2PLS0_9PLAT</name>
<accession>A0ABD2PLS0</accession>
<feature type="signal peptide" evidence="1">
    <location>
        <begin position="1"/>
        <end position="20"/>
    </location>
</feature>
<dbReference type="Proteomes" id="UP001626550">
    <property type="component" value="Unassembled WGS sequence"/>
</dbReference>
<reference evidence="2 3" key="1">
    <citation type="submission" date="2024-11" db="EMBL/GenBank/DDBJ databases">
        <title>Adaptive evolution of stress response genes in parasites aligns with host niche diversity.</title>
        <authorList>
            <person name="Hahn C."/>
            <person name="Resl P."/>
        </authorList>
    </citation>
    <scope>NUCLEOTIDE SEQUENCE [LARGE SCALE GENOMIC DNA]</scope>
    <source>
        <strain evidence="2">EGGRZ-B1_66</strain>
        <tissue evidence="2">Body</tissue>
    </source>
</reference>
<proteinExistence type="predicted"/>
<gene>
    <name evidence="2" type="ORF">Ciccas_013040</name>
</gene>
<organism evidence="2 3">
    <name type="scientific">Cichlidogyrus casuarinus</name>
    <dbReference type="NCBI Taxonomy" id="1844966"/>
    <lineage>
        <taxon>Eukaryota</taxon>
        <taxon>Metazoa</taxon>
        <taxon>Spiralia</taxon>
        <taxon>Lophotrochozoa</taxon>
        <taxon>Platyhelminthes</taxon>
        <taxon>Monogenea</taxon>
        <taxon>Monopisthocotylea</taxon>
        <taxon>Dactylogyridea</taxon>
        <taxon>Ancyrocephalidae</taxon>
        <taxon>Cichlidogyrus</taxon>
    </lineage>
</organism>
<sequence length="220" mass="25095">MHRKTFAFLVFVLIAVKIQALVTDRLCKMGQSTKDCLAECKITEQQDAKKESSCHSTLEITTDLLFCTNIYINKHAEFASKKNRIIYKQLKADIIRKEFIRQVELKSNLGNDEIVEKLVGPGPDSMEFIIQYSHSLYLKANDLLPGKIDCQPEDQKLLDLMAEYRIQPRIIEIRIPAEAAGIDSVLKPRKDLTSLASRSVELVLGSIHILYLFLNLFILN</sequence>